<gene>
    <name evidence="2" type="ORF">scyTo_0024596</name>
</gene>
<accession>A0A401QFM4</accession>
<evidence type="ECO:0000256" key="1">
    <source>
        <dbReference type="SAM" id="MobiDB-lite"/>
    </source>
</evidence>
<organism evidence="2 3">
    <name type="scientific">Scyliorhinus torazame</name>
    <name type="common">Cloudy catshark</name>
    <name type="synonym">Catulus torazame</name>
    <dbReference type="NCBI Taxonomy" id="75743"/>
    <lineage>
        <taxon>Eukaryota</taxon>
        <taxon>Metazoa</taxon>
        <taxon>Chordata</taxon>
        <taxon>Craniata</taxon>
        <taxon>Vertebrata</taxon>
        <taxon>Chondrichthyes</taxon>
        <taxon>Elasmobranchii</taxon>
        <taxon>Galeomorphii</taxon>
        <taxon>Galeoidea</taxon>
        <taxon>Carcharhiniformes</taxon>
        <taxon>Scyliorhinidae</taxon>
        <taxon>Scyliorhinus</taxon>
    </lineage>
</organism>
<protein>
    <submittedName>
        <fullName evidence="2">Uncharacterized protein</fullName>
    </submittedName>
</protein>
<proteinExistence type="predicted"/>
<dbReference type="AlphaFoldDB" id="A0A401QFM4"/>
<sequence length="87" mass="9576">MGCFQEMRPQLHHCSSEPPQFPPTWGSHLALTSSDLLTLVKSSRSNHLPSLFPDQSGACSNSSSDSKRSSKLLNVFKMGYLGNPVRK</sequence>
<keyword evidence="3" id="KW-1185">Reference proteome</keyword>
<feature type="region of interest" description="Disordered" evidence="1">
    <location>
        <begin position="48"/>
        <end position="68"/>
    </location>
</feature>
<dbReference type="EMBL" id="BFAA01050886">
    <property type="protein sequence ID" value="GCB84170.1"/>
    <property type="molecule type" value="Genomic_DNA"/>
</dbReference>
<name>A0A401QFM4_SCYTO</name>
<comment type="caution">
    <text evidence="2">The sequence shown here is derived from an EMBL/GenBank/DDBJ whole genome shotgun (WGS) entry which is preliminary data.</text>
</comment>
<evidence type="ECO:0000313" key="2">
    <source>
        <dbReference type="EMBL" id="GCB84170.1"/>
    </source>
</evidence>
<dbReference type="Proteomes" id="UP000288216">
    <property type="component" value="Unassembled WGS sequence"/>
</dbReference>
<evidence type="ECO:0000313" key="3">
    <source>
        <dbReference type="Proteomes" id="UP000288216"/>
    </source>
</evidence>
<reference evidence="2 3" key="1">
    <citation type="journal article" date="2018" name="Nat. Ecol. Evol.">
        <title>Shark genomes provide insights into elasmobranch evolution and the origin of vertebrates.</title>
        <authorList>
            <person name="Hara Y"/>
            <person name="Yamaguchi K"/>
            <person name="Onimaru K"/>
            <person name="Kadota M"/>
            <person name="Koyanagi M"/>
            <person name="Keeley SD"/>
            <person name="Tatsumi K"/>
            <person name="Tanaka K"/>
            <person name="Motone F"/>
            <person name="Kageyama Y"/>
            <person name="Nozu R"/>
            <person name="Adachi N"/>
            <person name="Nishimura O"/>
            <person name="Nakagawa R"/>
            <person name="Tanegashima C"/>
            <person name="Kiyatake I"/>
            <person name="Matsumoto R"/>
            <person name="Murakumo K"/>
            <person name="Nishida K"/>
            <person name="Terakita A"/>
            <person name="Kuratani S"/>
            <person name="Sato K"/>
            <person name="Hyodo S Kuraku.S."/>
        </authorList>
    </citation>
    <scope>NUCLEOTIDE SEQUENCE [LARGE SCALE GENOMIC DNA]</scope>
</reference>
<feature type="non-terminal residue" evidence="2">
    <location>
        <position position="87"/>
    </location>
</feature>